<dbReference type="Proteomes" id="UP000419144">
    <property type="component" value="Unassembled WGS sequence"/>
</dbReference>
<keyword evidence="3" id="KW-1185">Reference proteome</keyword>
<organism evidence="2 3">
    <name type="scientific">Leishmania tarentolae</name>
    <name type="common">Sauroleishmania tarentolae</name>
    <dbReference type="NCBI Taxonomy" id="5689"/>
    <lineage>
        <taxon>Eukaryota</taxon>
        <taxon>Discoba</taxon>
        <taxon>Euglenozoa</taxon>
        <taxon>Kinetoplastea</taxon>
        <taxon>Metakinetoplastina</taxon>
        <taxon>Trypanosomatida</taxon>
        <taxon>Trypanosomatidae</taxon>
        <taxon>Leishmaniinae</taxon>
        <taxon>Leishmania</taxon>
        <taxon>lizard Leishmania</taxon>
    </lineage>
</organism>
<proteinExistence type="predicted"/>
<dbReference type="EMBL" id="BLBS01000043">
    <property type="protein sequence ID" value="GET90904.1"/>
    <property type="molecule type" value="Genomic_DNA"/>
</dbReference>
<evidence type="ECO:0000256" key="1">
    <source>
        <dbReference type="SAM" id="MobiDB-lite"/>
    </source>
</evidence>
<evidence type="ECO:0000313" key="2">
    <source>
        <dbReference type="EMBL" id="GET90904.1"/>
    </source>
</evidence>
<name>A0A640KPE9_LEITA</name>
<evidence type="ECO:0000313" key="3">
    <source>
        <dbReference type="Proteomes" id="UP000419144"/>
    </source>
</evidence>
<feature type="region of interest" description="Disordered" evidence="1">
    <location>
        <begin position="136"/>
        <end position="165"/>
    </location>
</feature>
<comment type="caution">
    <text evidence="2">The sequence shown here is derived from an EMBL/GenBank/DDBJ whole genome shotgun (WGS) entry which is preliminary data.</text>
</comment>
<gene>
    <name evidence="2" type="ORF">LtaPh_3029641</name>
</gene>
<accession>A0A640KPE9</accession>
<reference evidence="2" key="1">
    <citation type="submission" date="2019-11" db="EMBL/GenBank/DDBJ databases">
        <title>Leishmania tarentolae CDS.</title>
        <authorList>
            <person name="Goto Y."/>
            <person name="Yamagishi J."/>
        </authorList>
    </citation>
    <scope>NUCLEOTIDE SEQUENCE [LARGE SCALE GENOMIC DNA]</scope>
    <source>
        <strain evidence="2">Parrot Tar II</strain>
    </source>
</reference>
<dbReference type="AlphaFoldDB" id="A0A640KPE9"/>
<protein>
    <submittedName>
        <fullName evidence="2">Glyceraldehyde 3-phosphate dehydrogenase, glycosomal</fullName>
    </submittedName>
</protein>
<sequence length="420" mass="46411">MLAANTTHGKLSEYQQRVLLSCMGIAPLHLGARSVLGGHVAHQVHHAVRVGPLVVVPRHDLEEALLSRQVVLQGRLGVVDGAAVVVDKVGADELLIGEAEDALHVRLRRLLDGLVDLLDRRVARCAERQIHDGHVRRRHAEGHASQLALGGRNHHAHGLRGASRARDDVYGRRAATTPVLERHAVHRLLRCRVGVNGGHQTGLDAEVLLRQHVHNGGQAVGRARRIRHHVVRRRRVLVLVHAHHNRLGAARRRGADHNLLRATLDVALSLQLVREQAGRLDHIVHTKLAPRQVRRVALRLHALDTVAVHHKHIRRLHGWAALHSLHCVFRAAVHRVVLHLVCKVFGIRAHVHHRDDVDLSADKTLVTDGLEYHATDAAEAVDADLDGSHCKVVGVGVGGEGCWFCCVERENLRVMEVRAV</sequence>
<dbReference type="VEuPathDB" id="TriTrypDB:LtaPh_3029641"/>